<proteinExistence type="predicted"/>
<evidence type="ECO:0000313" key="2">
    <source>
        <dbReference type="Proteomes" id="UP001328107"/>
    </source>
</evidence>
<name>A0AAN5D0P2_9BILA</name>
<sequence>MSDFLVSGADSELLTDLCGCGSTLSQFLLDVFHLPHETCLAHLNHRIRVVRLQNFRAQLVEDLLLDILVIEEEIHKHRTRLAQLNKVDIINGVKRSCSSCRKKDEGEK</sequence>
<organism evidence="1 2">
    <name type="scientific">Pristionchus mayeri</name>
    <dbReference type="NCBI Taxonomy" id="1317129"/>
    <lineage>
        <taxon>Eukaryota</taxon>
        <taxon>Metazoa</taxon>
        <taxon>Ecdysozoa</taxon>
        <taxon>Nematoda</taxon>
        <taxon>Chromadorea</taxon>
        <taxon>Rhabditida</taxon>
        <taxon>Rhabditina</taxon>
        <taxon>Diplogasteromorpha</taxon>
        <taxon>Diplogasteroidea</taxon>
        <taxon>Neodiplogasteridae</taxon>
        <taxon>Pristionchus</taxon>
    </lineage>
</organism>
<evidence type="ECO:0000313" key="1">
    <source>
        <dbReference type="EMBL" id="GMR54184.1"/>
    </source>
</evidence>
<protein>
    <submittedName>
        <fullName evidence="1">Uncharacterized protein</fullName>
    </submittedName>
</protein>
<dbReference type="AlphaFoldDB" id="A0AAN5D0P2"/>
<comment type="caution">
    <text evidence="1">The sequence shown here is derived from an EMBL/GenBank/DDBJ whole genome shotgun (WGS) entry which is preliminary data.</text>
</comment>
<accession>A0AAN5D0P2</accession>
<feature type="non-terminal residue" evidence="1">
    <location>
        <position position="108"/>
    </location>
</feature>
<gene>
    <name evidence="1" type="ORF">PMAYCL1PPCAC_24379</name>
</gene>
<reference evidence="2" key="1">
    <citation type="submission" date="2022-10" db="EMBL/GenBank/DDBJ databases">
        <title>Genome assembly of Pristionchus species.</title>
        <authorList>
            <person name="Yoshida K."/>
            <person name="Sommer R.J."/>
        </authorList>
    </citation>
    <scope>NUCLEOTIDE SEQUENCE [LARGE SCALE GENOMIC DNA]</scope>
    <source>
        <strain evidence="2">RS5460</strain>
    </source>
</reference>
<dbReference type="Proteomes" id="UP001328107">
    <property type="component" value="Unassembled WGS sequence"/>
</dbReference>
<keyword evidence="2" id="KW-1185">Reference proteome</keyword>
<dbReference type="EMBL" id="BTRK01000005">
    <property type="protein sequence ID" value="GMR54184.1"/>
    <property type="molecule type" value="Genomic_DNA"/>
</dbReference>